<feature type="domain" description="4'-phosphopantetheinyl transferase" evidence="3">
    <location>
        <begin position="120"/>
        <end position="183"/>
    </location>
</feature>
<dbReference type="InterPro" id="IPR050559">
    <property type="entry name" value="P-Pant_transferase_sf"/>
</dbReference>
<protein>
    <submittedName>
        <fullName evidence="5">4'-phosphopantetheinyl transferase superfamily protein</fullName>
    </submittedName>
</protein>
<dbReference type="SUPFAM" id="SSF56214">
    <property type="entry name" value="4'-phosphopantetheinyl transferase"/>
    <property type="match status" value="2"/>
</dbReference>
<reference evidence="5 6" key="1">
    <citation type="submission" date="2019-09" db="EMBL/GenBank/DDBJ databases">
        <title>FDA dAtabase for Regulatory Grade micrObial Sequences (FDA-ARGOS): Supporting development and validation of Infectious Disease Dx tests.</title>
        <authorList>
            <person name="Sciortino C."/>
            <person name="Tallon L."/>
            <person name="Sadzewicz L."/>
            <person name="Vavikolanu K."/>
            <person name="Mehta A."/>
            <person name="Aluvathingal J."/>
            <person name="Nadendla S."/>
            <person name="Nandy P."/>
            <person name="Geyer C."/>
            <person name="Yan Y."/>
            <person name="Sichtig H."/>
        </authorList>
    </citation>
    <scope>NUCLEOTIDE SEQUENCE [LARGE SCALE GENOMIC DNA]</scope>
    <source>
        <strain evidence="5 6">FDAARGOS_664</strain>
    </source>
</reference>
<keyword evidence="2 5" id="KW-0808">Transferase</keyword>
<dbReference type="InterPro" id="IPR055066">
    <property type="entry name" value="AASDHPPT_N"/>
</dbReference>
<evidence type="ECO:0000259" key="3">
    <source>
        <dbReference type="Pfam" id="PF01648"/>
    </source>
</evidence>
<dbReference type="GO" id="GO:0008897">
    <property type="term" value="F:holo-[acyl-carrier-protein] synthase activity"/>
    <property type="evidence" value="ECO:0007669"/>
    <property type="project" value="InterPro"/>
</dbReference>
<dbReference type="Gene3D" id="3.90.470.20">
    <property type="entry name" value="4'-phosphopantetheinyl transferase domain"/>
    <property type="match status" value="1"/>
</dbReference>
<dbReference type="GO" id="GO:0019878">
    <property type="term" value="P:lysine biosynthetic process via aminoadipic acid"/>
    <property type="evidence" value="ECO:0007669"/>
    <property type="project" value="TreeGrafter"/>
</dbReference>
<accession>A0A5P2HAB9</accession>
<evidence type="ECO:0000256" key="1">
    <source>
        <dbReference type="ARBA" id="ARBA00010990"/>
    </source>
</evidence>
<dbReference type="GO" id="GO:0000287">
    <property type="term" value="F:magnesium ion binding"/>
    <property type="evidence" value="ECO:0007669"/>
    <property type="project" value="InterPro"/>
</dbReference>
<dbReference type="PANTHER" id="PTHR12215">
    <property type="entry name" value="PHOSPHOPANTETHEINE TRANSFERASE"/>
    <property type="match status" value="1"/>
</dbReference>
<dbReference type="Proteomes" id="UP000322822">
    <property type="component" value="Chromosome 2"/>
</dbReference>
<dbReference type="GO" id="GO:0005829">
    <property type="term" value="C:cytosol"/>
    <property type="evidence" value="ECO:0007669"/>
    <property type="project" value="TreeGrafter"/>
</dbReference>
<evidence type="ECO:0000313" key="5">
    <source>
        <dbReference type="EMBL" id="QET05167.1"/>
    </source>
</evidence>
<dbReference type="AlphaFoldDB" id="A0A5P2HAB9"/>
<dbReference type="PANTHER" id="PTHR12215:SF10">
    <property type="entry name" value="L-AMINOADIPATE-SEMIALDEHYDE DEHYDROGENASE-PHOSPHOPANTETHEINYL TRANSFERASE"/>
    <property type="match status" value="1"/>
</dbReference>
<dbReference type="EMBL" id="CP044067">
    <property type="protein sequence ID" value="QET05167.1"/>
    <property type="molecule type" value="Genomic_DNA"/>
</dbReference>
<evidence type="ECO:0000256" key="2">
    <source>
        <dbReference type="ARBA" id="ARBA00022679"/>
    </source>
</evidence>
<comment type="similarity">
    <text evidence="1">Belongs to the P-Pant transferase superfamily. Gsp/Sfp/HetI/AcpT family.</text>
</comment>
<dbReference type="Pfam" id="PF01648">
    <property type="entry name" value="ACPS"/>
    <property type="match status" value="1"/>
</dbReference>
<dbReference type="Pfam" id="PF22624">
    <property type="entry name" value="AASDHPPT_N"/>
    <property type="match status" value="1"/>
</dbReference>
<feature type="domain" description="4'-phosphopantetheinyl transferase N-terminal" evidence="4">
    <location>
        <begin position="35"/>
        <end position="112"/>
    </location>
</feature>
<name>A0A5P2HAB9_9BURK</name>
<evidence type="ECO:0000259" key="4">
    <source>
        <dbReference type="Pfam" id="PF22624"/>
    </source>
</evidence>
<organism evidence="5 6">
    <name type="scientific">Cupriavidus pauculus</name>
    <dbReference type="NCBI Taxonomy" id="82633"/>
    <lineage>
        <taxon>Bacteria</taxon>
        <taxon>Pseudomonadati</taxon>
        <taxon>Pseudomonadota</taxon>
        <taxon>Betaproteobacteria</taxon>
        <taxon>Burkholderiales</taxon>
        <taxon>Burkholderiaceae</taxon>
        <taxon>Cupriavidus</taxon>
    </lineage>
</organism>
<dbReference type="InterPro" id="IPR008278">
    <property type="entry name" value="4-PPantetheinyl_Trfase_dom"/>
</dbReference>
<dbReference type="OrthoDB" id="9808281at2"/>
<dbReference type="RefSeq" id="WP_150375226.1">
    <property type="nucleotide sequence ID" value="NZ_CP044067.1"/>
</dbReference>
<evidence type="ECO:0000313" key="6">
    <source>
        <dbReference type="Proteomes" id="UP000322822"/>
    </source>
</evidence>
<sequence>MLIENTFQGTEEDAVRWWLVHIPTAHEPPDDLLADLGDAEHQRLRQYRQRADRARFATVRGTLRRLLASRLGTSPRDVPFETGARGKPRLGRGAGGWCFNVSHSGAWGAIAMAPDTACEAVGIDLEQCAPVAPLPLAQVTFSARETASLAALADDAARMDRFYTLWTVREAYAKATAMGIADPRWQATTFVPGASRAWHADDGGTTRVWSLALPNDCAELRHYRAAIALSPTVSPAHSRQTITPNDKRFA</sequence>
<gene>
    <name evidence="5" type="ORF">FOB72_24335</name>
</gene>
<proteinExistence type="inferred from homology"/>
<dbReference type="InterPro" id="IPR037143">
    <property type="entry name" value="4-PPantetheinyl_Trfase_dom_sf"/>
</dbReference>